<sequence>MSLQRTVRGRSLSEGVQSARGGMAPSYLPLRLTAAACCCVLQRNALLAANNEEAPCSRAADVSESSQALQFGVIHTSKYWIWWQVDASGASTDWRASTSVDSRFPYHCEDHLEALMSMITSGDLIRDGRTLQLARFSHTRYNSNAGRQDASEWGGGHRCK</sequence>
<reference evidence="1 2" key="1">
    <citation type="submission" date="2024-09" db="EMBL/GenBank/DDBJ databases">
        <title>Genome sequencing and assembly of Phytophthora oleae, isolate VK10A, causative agent of rot of olive drupes.</title>
        <authorList>
            <person name="Conti Taguali S."/>
            <person name="Riolo M."/>
            <person name="La Spada F."/>
            <person name="Cacciola S.O."/>
            <person name="Dionisio G."/>
        </authorList>
    </citation>
    <scope>NUCLEOTIDE SEQUENCE [LARGE SCALE GENOMIC DNA]</scope>
    <source>
        <strain evidence="1 2">VK10A</strain>
    </source>
</reference>
<keyword evidence="2" id="KW-1185">Reference proteome</keyword>
<gene>
    <name evidence="1" type="ORF">V7S43_011410</name>
</gene>
<proteinExistence type="predicted"/>
<evidence type="ECO:0000313" key="1">
    <source>
        <dbReference type="EMBL" id="KAL3663523.1"/>
    </source>
</evidence>
<name>A0ABD3F9X2_9STRA</name>
<organism evidence="1 2">
    <name type="scientific">Phytophthora oleae</name>
    <dbReference type="NCBI Taxonomy" id="2107226"/>
    <lineage>
        <taxon>Eukaryota</taxon>
        <taxon>Sar</taxon>
        <taxon>Stramenopiles</taxon>
        <taxon>Oomycota</taxon>
        <taxon>Peronosporomycetes</taxon>
        <taxon>Peronosporales</taxon>
        <taxon>Peronosporaceae</taxon>
        <taxon>Phytophthora</taxon>
    </lineage>
</organism>
<protein>
    <submittedName>
        <fullName evidence="1">Uncharacterized protein</fullName>
    </submittedName>
</protein>
<comment type="caution">
    <text evidence="1">The sequence shown here is derived from an EMBL/GenBank/DDBJ whole genome shotgun (WGS) entry which is preliminary data.</text>
</comment>
<evidence type="ECO:0000313" key="2">
    <source>
        <dbReference type="Proteomes" id="UP001632037"/>
    </source>
</evidence>
<accession>A0ABD3F9X2</accession>
<dbReference type="AlphaFoldDB" id="A0ABD3F9X2"/>
<dbReference type="Proteomes" id="UP001632037">
    <property type="component" value="Unassembled WGS sequence"/>
</dbReference>
<dbReference type="EMBL" id="JBIMZQ010000027">
    <property type="protein sequence ID" value="KAL3663523.1"/>
    <property type="molecule type" value="Genomic_DNA"/>
</dbReference>